<evidence type="ECO:0000256" key="3">
    <source>
        <dbReference type="ARBA" id="ARBA00019365"/>
    </source>
</evidence>
<evidence type="ECO:0000313" key="13">
    <source>
        <dbReference type="EMBL" id="KMK51653.1"/>
    </source>
</evidence>
<dbReference type="RefSeq" id="WP_047976738.1">
    <property type="nucleotide sequence ID" value="NZ_JADGLC010000013.1"/>
</dbReference>
<evidence type="ECO:0000256" key="11">
    <source>
        <dbReference type="ARBA" id="ARBA00023167"/>
    </source>
</evidence>
<keyword evidence="6" id="KW-0028">Amino-acid biosynthesis</keyword>
<dbReference type="OrthoDB" id="155872at2"/>
<evidence type="ECO:0000259" key="12">
    <source>
        <dbReference type="PROSITE" id="PS50931"/>
    </source>
</evidence>
<reference evidence="13 15" key="1">
    <citation type="submission" date="2014-12" db="EMBL/GenBank/DDBJ databases">
        <title>Reclassification of Actinobacillus muris as Muribacter muris.</title>
        <authorList>
            <person name="Christensen H."/>
            <person name="Nicklas W."/>
            <person name="Bisgaard M."/>
        </authorList>
    </citation>
    <scope>NUCLEOTIDE SEQUENCE [LARGE SCALE GENOMIC DNA]</scope>
    <source>
        <strain evidence="13 15">Ackerman80-443D</strain>
    </source>
</reference>
<keyword evidence="10" id="KW-0804">Transcription</keyword>
<evidence type="ECO:0000256" key="8">
    <source>
        <dbReference type="ARBA" id="ARBA00023125"/>
    </source>
</evidence>
<dbReference type="SUPFAM" id="SSF53850">
    <property type="entry name" value="Periplasmic binding protein-like II"/>
    <property type="match status" value="1"/>
</dbReference>
<dbReference type="InterPro" id="IPR037406">
    <property type="entry name" value="MetR_PBP2"/>
</dbReference>
<comment type="caution">
    <text evidence="13">The sequence shown here is derived from an EMBL/GenBank/DDBJ whole genome shotgun (WGS) entry which is preliminary data.</text>
</comment>
<evidence type="ECO:0000256" key="7">
    <source>
        <dbReference type="ARBA" id="ARBA00023015"/>
    </source>
</evidence>
<organism evidence="13 15">
    <name type="scientific">Muribacter muris</name>
    <dbReference type="NCBI Taxonomy" id="67855"/>
    <lineage>
        <taxon>Bacteria</taxon>
        <taxon>Pseudomonadati</taxon>
        <taxon>Pseudomonadota</taxon>
        <taxon>Gammaproteobacteria</taxon>
        <taxon>Pasteurellales</taxon>
        <taxon>Pasteurellaceae</taxon>
        <taxon>Muribacter</taxon>
    </lineage>
</organism>
<dbReference type="Pfam" id="PF00126">
    <property type="entry name" value="HTH_1"/>
    <property type="match status" value="1"/>
</dbReference>
<dbReference type="EMBL" id="JWIZ01000025">
    <property type="protein sequence ID" value="KMK51653.1"/>
    <property type="molecule type" value="Genomic_DNA"/>
</dbReference>
<protein>
    <recommendedName>
        <fullName evidence="3">HTH-type transcriptional regulator MetR</fullName>
    </recommendedName>
</protein>
<sequence>MKPTFLELRHLKTLIALKETGSVSLAAKQVHLTQSALSHQIKQLEEQYDLIMFERKTQPIHFTPAGERLIKLAHDILPKVAEAELDLVRVKQGEVGELRIAVECHTCFDWLMPAMDSFRKNWGLVELDIVSGFHTDTVGLLLSHRADWAVVAEKENNSDIIYKPLFAYEMVGICSKDHPLAHQAVWNAEDFANETLIHYPVPDDMLDLLRKVLHPAGINPNRRTSELTIAIIQLVASKRGIAALPYWAVKPYLERGYVVARKITEAGLYSNLYGAIRETDQHIAYIEDFHKTVTEESFATLPDLLRLES</sequence>
<dbReference type="Proteomes" id="UP000036270">
    <property type="component" value="Unassembled WGS sequence"/>
</dbReference>
<keyword evidence="8" id="KW-0238">DNA-binding</keyword>
<keyword evidence="4" id="KW-0963">Cytoplasm</keyword>
<evidence type="ECO:0000256" key="4">
    <source>
        <dbReference type="ARBA" id="ARBA00022490"/>
    </source>
</evidence>
<reference evidence="14 16" key="2">
    <citation type="submission" date="2019-03" db="EMBL/GenBank/DDBJ databases">
        <title>Diversity of the mouse oral microbiome.</title>
        <authorList>
            <person name="Joseph S."/>
            <person name="Aduse-Opoku J."/>
            <person name="Curtis M."/>
            <person name="Wade W."/>
            <person name="Hashim A."/>
        </authorList>
    </citation>
    <scope>NUCLEOTIDE SEQUENCE [LARGE SCALE GENOMIC DNA]</scope>
    <source>
        <strain evidence="14 16">WT12</strain>
    </source>
</reference>
<keyword evidence="15" id="KW-1185">Reference proteome</keyword>
<keyword evidence="7" id="KW-0805">Transcription regulation</keyword>
<comment type="subcellular location">
    <subcellularLocation>
        <location evidence="1">Cytoplasm</location>
    </subcellularLocation>
</comment>
<evidence type="ECO:0000256" key="5">
    <source>
        <dbReference type="ARBA" id="ARBA00022491"/>
    </source>
</evidence>
<dbReference type="InterPro" id="IPR036390">
    <property type="entry name" value="WH_DNA-bd_sf"/>
</dbReference>
<dbReference type="InterPro" id="IPR005119">
    <property type="entry name" value="LysR_subst-bd"/>
</dbReference>
<dbReference type="Gene3D" id="3.40.190.10">
    <property type="entry name" value="Periplasmic binding protein-like II"/>
    <property type="match status" value="1"/>
</dbReference>
<keyword evidence="11" id="KW-0486">Methionine biosynthesis</keyword>
<feature type="domain" description="HTH lysR-type" evidence="12">
    <location>
        <begin position="6"/>
        <end position="63"/>
    </location>
</feature>
<dbReference type="PRINTS" id="PR00039">
    <property type="entry name" value="HTHLYSR"/>
</dbReference>
<dbReference type="Pfam" id="PF03466">
    <property type="entry name" value="LysR_substrate"/>
    <property type="match status" value="1"/>
</dbReference>
<gene>
    <name evidence="14" type="ORF">E4T80_06960</name>
    <name evidence="13" type="ORF">RO21_05105</name>
</gene>
<dbReference type="PATRIC" id="fig|67855.3.peg.887"/>
<dbReference type="GO" id="GO:0005737">
    <property type="term" value="C:cytoplasm"/>
    <property type="evidence" value="ECO:0007669"/>
    <property type="project" value="UniProtKB-SubCell"/>
</dbReference>
<evidence type="ECO:0000256" key="10">
    <source>
        <dbReference type="ARBA" id="ARBA00023163"/>
    </source>
</evidence>
<dbReference type="GO" id="GO:0000976">
    <property type="term" value="F:transcription cis-regulatory region binding"/>
    <property type="evidence" value="ECO:0007669"/>
    <property type="project" value="TreeGrafter"/>
</dbReference>
<evidence type="ECO:0000313" key="16">
    <source>
        <dbReference type="Proteomes" id="UP000297396"/>
    </source>
</evidence>
<dbReference type="SUPFAM" id="SSF46785">
    <property type="entry name" value="Winged helix' DNA-binding domain"/>
    <property type="match status" value="1"/>
</dbReference>
<evidence type="ECO:0000313" key="14">
    <source>
        <dbReference type="EMBL" id="TFV10169.1"/>
    </source>
</evidence>
<dbReference type="FunFam" id="1.10.10.10:FF:000001">
    <property type="entry name" value="LysR family transcriptional regulator"/>
    <property type="match status" value="1"/>
</dbReference>
<evidence type="ECO:0000313" key="15">
    <source>
        <dbReference type="Proteomes" id="UP000036270"/>
    </source>
</evidence>
<dbReference type="InterPro" id="IPR000847">
    <property type="entry name" value="LysR_HTH_N"/>
</dbReference>
<evidence type="ECO:0000256" key="9">
    <source>
        <dbReference type="ARBA" id="ARBA00023159"/>
    </source>
</evidence>
<dbReference type="InterPro" id="IPR036388">
    <property type="entry name" value="WH-like_DNA-bd_sf"/>
</dbReference>
<dbReference type="Gene3D" id="1.10.10.10">
    <property type="entry name" value="Winged helix-like DNA-binding domain superfamily/Winged helix DNA-binding domain"/>
    <property type="match status" value="1"/>
</dbReference>
<dbReference type="EMBL" id="SPPA01000013">
    <property type="protein sequence ID" value="TFV10169.1"/>
    <property type="molecule type" value="Genomic_DNA"/>
</dbReference>
<keyword evidence="9" id="KW-0010">Activator</keyword>
<dbReference type="PANTHER" id="PTHR30126">
    <property type="entry name" value="HTH-TYPE TRANSCRIPTIONAL REGULATOR"/>
    <property type="match status" value="1"/>
</dbReference>
<evidence type="ECO:0000256" key="6">
    <source>
        <dbReference type="ARBA" id="ARBA00022605"/>
    </source>
</evidence>
<dbReference type="PROSITE" id="PS50931">
    <property type="entry name" value="HTH_LYSR"/>
    <property type="match status" value="1"/>
</dbReference>
<keyword evidence="5" id="KW-0678">Repressor</keyword>
<accession>A0A0J5P5H2</accession>
<proteinExistence type="inferred from homology"/>
<dbReference type="CDD" id="cd08441">
    <property type="entry name" value="PBP2_MetR"/>
    <property type="match status" value="1"/>
</dbReference>
<dbReference type="AlphaFoldDB" id="A0A0J5P5H2"/>
<dbReference type="GO" id="GO:0009086">
    <property type="term" value="P:methionine biosynthetic process"/>
    <property type="evidence" value="ECO:0007669"/>
    <property type="project" value="UniProtKB-KW"/>
</dbReference>
<dbReference type="GO" id="GO:0003700">
    <property type="term" value="F:DNA-binding transcription factor activity"/>
    <property type="evidence" value="ECO:0007669"/>
    <property type="project" value="InterPro"/>
</dbReference>
<dbReference type="STRING" id="67855.RO21_05105"/>
<evidence type="ECO:0000256" key="2">
    <source>
        <dbReference type="ARBA" id="ARBA00009437"/>
    </source>
</evidence>
<evidence type="ECO:0000256" key="1">
    <source>
        <dbReference type="ARBA" id="ARBA00004496"/>
    </source>
</evidence>
<dbReference type="PANTHER" id="PTHR30126:SF25">
    <property type="entry name" value="HTH-TYPE TRANSCRIPTIONAL REGULATOR METR"/>
    <property type="match status" value="1"/>
</dbReference>
<comment type="similarity">
    <text evidence="2">Belongs to the LysR transcriptional regulatory family.</text>
</comment>
<dbReference type="Proteomes" id="UP000297396">
    <property type="component" value="Unassembled WGS sequence"/>
</dbReference>
<name>A0A0J5P5H2_9PAST</name>